<evidence type="ECO:0000256" key="5">
    <source>
        <dbReference type="ARBA" id="ARBA00023069"/>
    </source>
</evidence>
<dbReference type="InterPro" id="IPR056838">
    <property type="entry name" value="Zn_ribbon_IFT122"/>
</dbReference>
<evidence type="ECO:0000256" key="1">
    <source>
        <dbReference type="ARBA" id="ARBA00004138"/>
    </source>
</evidence>
<evidence type="ECO:0000256" key="3">
    <source>
        <dbReference type="ARBA" id="ARBA00022574"/>
    </source>
</evidence>
<dbReference type="OrthoDB" id="10255582at2759"/>
<evidence type="ECO:0000256" key="4">
    <source>
        <dbReference type="ARBA" id="ARBA00022737"/>
    </source>
</evidence>
<dbReference type="Gene3D" id="2.130.10.10">
    <property type="entry name" value="YVTN repeat-like/Quinoprotein amine dehydrogenase"/>
    <property type="match status" value="2"/>
</dbReference>
<dbReference type="Pfam" id="PF25143">
    <property type="entry name" value="Zn_ribbon_IFT122_C"/>
    <property type="match status" value="1"/>
</dbReference>
<gene>
    <name evidence="11" type="ORF">PSYICH_LOCUS6296</name>
</gene>
<evidence type="ECO:0000259" key="9">
    <source>
        <dbReference type="Pfam" id="PF25144"/>
    </source>
</evidence>
<dbReference type="Pfam" id="PF23377">
    <property type="entry name" value="Beta-prop_IFT122_2nd"/>
    <property type="match status" value="1"/>
</dbReference>
<keyword evidence="12" id="KW-1185">Reference proteome</keyword>
<proteinExistence type="predicted"/>
<comment type="subcellular location">
    <subcellularLocation>
        <location evidence="1">Cell projection</location>
        <location evidence="1">Cilium</location>
    </subcellularLocation>
</comment>
<evidence type="ECO:0000256" key="2">
    <source>
        <dbReference type="ARBA" id="ARBA00019442"/>
    </source>
</evidence>
<dbReference type="Pfam" id="PF25144">
    <property type="entry name" value="Zn_ribbon_IFT122"/>
    <property type="match status" value="1"/>
</dbReference>
<name>A0A9P0CT46_9CUCU</name>
<dbReference type="GO" id="GO:0097730">
    <property type="term" value="C:non-motile cilium"/>
    <property type="evidence" value="ECO:0007669"/>
    <property type="project" value="TreeGrafter"/>
</dbReference>
<keyword evidence="5" id="KW-0969">Cilium</keyword>
<dbReference type="GO" id="GO:0030991">
    <property type="term" value="C:intraciliary transport particle A"/>
    <property type="evidence" value="ECO:0007669"/>
    <property type="project" value="TreeGrafter"/>
</dbReference>
<keyword evidence="3" id="KW-0853">WD repeat</keyword>
<dbReference type="EMBL" id="OV651831">
    <property type="protein sequence ID" value="CAH1105385.1"/>
    <property type="molecule type" value="Genomic_DNA"/>
</dbReference>
<dbReference type="Gene3D" id="1.25.40.470">
    <property type="match status" value="1"/>
</dbReference>
<dbReference type="Pfam" id="PF23381">
    <property type="entry name" value="Beta-prop_IFT122_1st"/>
    <property type="match status" value="2"/>
</dbReference>
<dbReference type="FunFam" id="2.130.10.10:FF:002179">
    <property type="entry name" value="Intraflagellar transport protein 122 homolog-like Protein"/>
    <property type="match status" value="1"/>
</dbReference>
<dbReference type="Proteomes" id="UP001153636">
    <property type="component" value="Chromosome 19"/>
</dbReference>
<dbReference type="PANTHER" id="PTHR12764:SF4">
    <property type="entry name" value="INTRAFLAGELLAR TRANSPORT PROTEIN 122 HOMOLOG"/>
    <property type="match status" value="1"/>
</dbReference>
<evidence type="ECO:0000259" key="8">
    <source>
        <dbReference type="Pfam" id="PF23381"/>
    </source>
</evidence>
<dbReference type="SMART" id="SM00320">
    <property type="entry name" value="WD40"/>
    <property type="match status" value="7"/>
</dbReference>
<dbReference type="AlphaFoldDB" id="A0A9P0CT46"/>
<dbReference type="InterPro" id="IPR036322">
    <property type="entry name" value="WD40_repeat_dom_sf"/>
</dbReference>
<feature type="domain" description="IFT122 zinc ribbon" evidence="9">
    <location>
        <begin position="997"/>
        <end position="1039"/>
    </location>
</feature>
<dbReference type="InterPro" id="IPR039857">
    <property type="entry name" value="Ift122/121"/>
</dbReference>
<dbReference type="SUPFAM" id="SSF50978">
    <property type="entry name" value="WD40 repeat-like"/>
    <property type="match status" value="2"/>
</dbReference>
<reference evidence="11" key="1">
    <citation type="submission" date="2022-01" db="EMBL/GenBank/DDBJ databases">
        <authorList>
            <person name="King R."/>
        </authorList>
    </citation>
    <scope>NUCLEOTIDE SEQUENCE</scope>
</reference>
<sequence>MRYIPKWVDKIQDSDKCGQSIYDLCFNPDGTQLIVAGGNHVLVYDTSNGSLVQLLKGHKDKVHAVCYARNGEKFASGSADKSVIIWSNKLEGLLKYSHSDSVQCLAFNPLSHQLASCALTDFAFWSTEQKAVQKHKINTRINSCSWTNDGQYLALGLSNGVISIRNKLGEEKSKIERPNNSSIWAISWCTNKDDQTDILCVTDWSKNLCFYTLGGKLVGKERNLGYEALRVRYFPQGDFILIGGLNMACTMYTKEGIKLGLIGDVQNSWVWCCEAHPNGNFVAVGCEDGTVAYYQLVFNMVHGLYRERYAFRENMTDIIIQHLITEQKVRIKCRDLIKKIAIYTDRLAVQLPERVVIYELYSKDANDMHYRAKEKITQRLECSLLVVCSKHLVICQEKTLQSMFFSGKKEQIWTFDSPIRYIKNIGGPTGKEGLLLGLKNGQVWEVHLDNLHPLLKVTVNEGIRCLDLSQRKQKLAVVDDSGMCQIFHSRTGELLFQEANANSVAFNNLYEDMLAFSGDNTLSIKVMDFPAHTQTMGGFVVGLTGSKVFCLNGFSMNTLELPLSTPMYQYIDKKMYDEAYRVACLGVTQGDWEELAHAALEHLEFKNARLAFVKLQDFTHLELIEDLQELQQKGNYPKEVMLGDILAHKGRLKDAAKLYQRAGHEFKSLTMYTDLRMFDEAQEYLGSNDNTDLIRRKADWAKNINEHKAAADMYLSVGDNMAAVEIFAENGWADQMVDLSRKLEKSDRSTLLTIAKHLKRLNNSSAAAEIYRRLGDSEAVLRLHVEAKEWKQAFALVRDQPQYNALVYVPYAHWLAESDKFVEAQRAFHKAGKSQEAFKVFIQLTDNAVSECRYQDASYYYWIISRQYLDMSKEHEHKRDQYLKYFTSNEKLAEIYYAYNTIHKYLEEPFTSYMPEALFNIARFLMTEVTGQRQRIKGISTFATLYTLSKQAKKLGANKLAKQLLDKIQNLRIPQKFQEQVEIATIASRAKPYSDPEELLPMCYRCSTYNPLSATTNNCVNCGERFVYSFVSFELLPLVEFRLEEGIGDEEAVRLIETPMVEKKEENWKENISENHQTLQLETPHEEEPDPFTSKVNKEAPFQPVIVGRKILLSFDSSSILVCKWPPPLRHQYFRNLLPEMLISMCDFCFKCFHVDDFELQMLQNGHCPFCRNSHSKTAAALDTSDDV</sequence>
<dbReference type="PANTHER" id="PTHR12764">
    <property type="entry name" value="WD REPEAT DOMAIN-RELATED"/>
    <property type="match status" value="1"/>
</dbReference>
<evidence type="ECO:0000259" key="7">
    <source>
        <dbReference type="Pfam" id="PF23377"/>
    </source>
</evidence>
<organism evidence="11 12">
    <name type="scientific">Psylliodes chrysocephalus</name>
    <dbReference type="NCBI Taxonomy" id="3402493"/>
    <lineage>
        <taxon>Eukaryota</taxon>
        <taxon>Metazoa</taxon>
        <taxon>Ecdysozoa</taxon>
        <taxon>Arthropoda</taxon>
        <taxon>Hexapoda</taxon>
        <taxon>Insecta</taxon>
        <taxon>Pterygota</taxon>
        <taxon>Neoptera</taxon>
        <taxon>Endopterygota</taxon>
        <taxon>Coleoptera</taxon>
        <taxon>Polyphaga</taxon>
        <taxon>Cucujiformia</taxon>
        <taxon>Chrysomeloidea</taxon>
        <taxon>Chrysomelidae</taxon>
        <taxon>Galerucinae</taxon>
        <taxon>Alticini</taxon>
        <taxon>Psylliodes</taxon>
    </lineage>
</organism>
<dbReference type="GO" id="GO:0061512">
    <property type="term" value="P:protein localization to cilium"/>
    <property type="evidence" value="ECO:0007669"/>
    <property type="project" value="TreeGrafter"/>
</dbReference>
<feature type="domain" description="IFT122 first beta-propeller" evidence="8">
    <location>
        <begin position="191"/>
        <end position="297"/>
    </location>
</feature>
<dbReference type="InterPro" id="IPR015943">
    <property type="entry name" value="WD40/YVTN_repeat-like_dom_sf"/>
</dbReference>
<dbReference type="InterPro" id="IPR057411">
    <property type="entry name" value="TPR_IFT122"/>
</dbReference>
<dbReference type="InterPro" id="IPR056152">
    <property type="entry name" value="Beta-prop_IFT122_2nd"/>
</dbReference>
<evidence type="ECO:0000313" key="11">
    <source>
        <dbReference type="EMBL" id="CAH1105385.1"/>
    </source>
</evidence>
<dbReference type="InterPro" id="IPR056153">
    <property type="entry name" value="Beta-prop_IFT122_1st"/>
</dbReference>
<feature type="domain" description="Intraflagellar transport protein 122 homolog TPR" evidence="10">
    <location>
        <begin position="564"/>
        <end position="931"/>
    </location>
</feature>
<keyword evidence="4" id="KW-0677">Repeat</keyword>
<keyword evidence="6" id="KW-0966">Cell projection</keyword>
<protein>
    <recommendedName>
        <fullName evidence="2">Intraflagellar transport protein 122 homolog</fullName>
    </recommendedName>
</protein>
<dbReference type="InterPro" id="IPR001680">
    <property type="entry name" value="WD40_rpt"/>
</dbReference>
<evidence type="ECO:0000256" key="6">
    <source>
        <dbReference type="ARBA" id="ARBA00023273"/>
    </source>
</evidence>
<evidence type="ECO:0000259" key="10">
    <source>
        <dbReference type="Pfam" id="PF25295"/>
    </source>
</evidence>
<feature type="domain" description="IFT122 first beta-propeller" evidence="8">
    <location>
        <begin position="14"/>
        <end position="189"/>
    </location>
</feature>
<dbReference type="GO" id="GO:1905515">
    <property type="term" value="P:non-motile cilium assembly"/>
    <property type="evidence" value="ECO:0007669"/>
    <property type="project" value="TreeGrafter"/>
</dbReference>
<feature type="domain" description="IFT122 second beta-propeller" evidence="7">
    <location>
        <begin position="302"/>
        <end position="556"/>
    </location>
</feature>
<accession>A0A9P0CT46</accession>
<evidence type="ECO:0000313" key="12">
    <source>
        <dbReference type="Proteomes" id="UP001153636"/>
    </source>
</evidence>
<dbReference type="Pfam" id="PF25295">
    <property type="entry name" value="TPR_IFT122"/>
    <property type="match status" value="1"/>
</dbReference>
<dbReference type="GO" id="GO:0035721">
    <property type="term" value="P:intraciliary retrograde transport"/>
    <property type="evidence" value="ECO:0007669"/>
    <property type="project" value="TreeGrafter"/>
</dbReference>